<gene>
    <name evidence="4" type="primary">novN_2</name>
    <name evidence="4" type="ORF">ENSA5_33820</name>
</gene>
<sequence>MSWVERFSTSAKISALPGRAQLEAHALALADPASAGAAPTPALDGANELAQWRVALARTELLASFGLQEREAEVTVLSFGAGPSVALCGPGGEPLALDCELETLEDTRLLIELSTRELVVTGDAGQLWALARLVERHGVKLDARALVVDQLPVLPAAASRLHERFGALVGEGLRAKDGGWLAIAPKRGELLIRIRPAESLGVLGRNGERIAPGQWGLVEAWRAGPDGAMAAAPVWGREQASRAGQPGLELGVSATPLGSSERPDLQTGDLHDLLTTLPVFAYQVRFSPDGTFSMKISLVPGCDRAEAEATILAAIELGVAAEAVTFVEPGVELPGRRVIDERGGHAGRVVVVWAGEPGSEARRAAWREAMTGGAAGVERIRLVDARTGEEVEGVAGEVAVELRSERARASEMFWTGEVEGVVAVGDPSAESSVEAEGWISLLDGDDEHEPVLIAGVERARVGHVQALFATGEVAPELASAFLDGVDLQPYSRPTLARGRTGLEDLRTLWVDDARCVGAGDCARICPTNAIELRGEPLRPVIDDAACIRCQLCCERCETGALRPLTNDDAGIPGPLLMREAELVRSVRRRARPRALTGKLVEPPADLDPRADAAGSGPGTAAAAGAPAVVRRKPSVVLGLATVTLMEHAAALLVDGELVSAVEEERLARDRHYTWRHPERPGTSLSSDACLRLEESWPPRAIDAVLRTAGLTMDEVDLVAVNGIPARYRESFVGGGGWRPPPVLRANGIVHVPHHMSHAACVYGLSDFDDAWILSIDGRGDYETATIWRAEGHELEVVDAVPWLPDCSFGGVYETVTRVLGFGGHGQGSTMALAALGEPTIDLSACMSLNHDHEPVLSEWATEKLFERYARAYDEPIRDEHRDLAASIQLALETTVGGYLARHAGADLRDQRLALCGGVALNCRMNGTLRDRFSPADMYVPPGANDAGTAIGAAVIGHRELTGELPRLGLGHTHLGPSWSDDAIVRALERMRVPFTRMRDVGGQTAELLAAGKIICWFQGPMEFGPRALGGRSIIADPRDEALKARLNLMKSREAWRPFGSSVLAGRQGQWFVQDWDSRFMLFAVDVRPDKRDQIPVVVHADGSTRPQVVHAEHHPRYHAMIAAFEQRTGVPMVVNTSFNRGGEAIVCNPVEAMRSFVGLGADAIVLGDCLVRREQLRRVGRR</sequence>
<evidence type="ECO:0000256" key="2">
    <source>
        <dbReference type="SAM" id="MobiDB-lite"/>
    </source>
</evidence>
<evidence type="ECO:0000259" key="3">
    <source>
        <dbReference type="PROSITE" id="PS51379"/>
    </source>
</evidence>
<name>A0A2S9XX93_9BACT</name>
<dbReference type="InterPro" id="IPR031730">
    <property type="entry name" value="Carbam_trans_C"/>
</dbReference>
<dbReference type="AlphaFoldDB" id="A0A2S9XX93"/>
<feature type="domain" description="4Fe-4S ferredoxin-type" evidence="3">
    <location>
        <begin position="537"/>
        <end position="566"/>
    </location>
</feature>
<evidence type="ECO:0000313" key="5">
    <source>
        <dbReference type="Proteomes" id="UP000237968"/>
    </source>
</evidence>
<dbReference type="SUPFAM" id="SSF53067">
    <property type="entry name" value="Actin-like ATPase domain"/>
    <property type="match status" value="1"/>
</dbReference>
<dbReference type="PANTHER" id="PTHR34847:SF1">
    <property type="entry name" value="NODULATION PROTEIN U"/>
    <property type="match status" value="1"/>
</dbReference>
<dbReference type="EMBL" id="PVNK01000156">
    <property type="protein sequence ID" value="PRP97489.1"/>
    <property type="molecule type" value="Genomic_DNA"/>
</dbReference>
<dbReference type="InterPro" id="IPR043129">
    <property type="entry name" value="ATPase_NBD"/>
</dbReference>
<dbReference type="EC" id="2.1.3.12" evidence="4"/>
<dbReference type="CDD" id="cd24098">
    <property type="entry name" value="ASKHA_NBD_TobZ_N"/>
    <property type="match status" value="1"/>
</dbReference>
<dbReference type="Pfam" id="PF16861">
    <property type="entry name" value="Carbam_trans_C"/>
    <property type="match status" value="1"/>
</dbReference>
<dbReference type="InterPro" id="IPR038152">
    <property type="entry name" value="Carbam_trans_C_sf"/>
</dbReference>
<dbReference type="Gene3D" id="3.30.420.40">
    <property type="match status" value="2"/>
</dbReference>
<dbReference type="SUPFAM" id="SSF54862">
    <property type="entry name" value="4Fe-4S ferredoxins"/>
    <property type="match status" value="1"/>
</dbReference>
<reference evidence="4 5" key="1">
    <citation type="submission" date="2018-03" db="EMBL/GenBank/DDBJ databases">
        <title>Draft Genome Sequences of the Obligatory Marine Myxobacteria Enhygromyxa salina SWB005.</title>
        <authorList>
            <person name="Poehlein A."/>
            <person name="Moghaddam J.A."/>
            <person name="Harms H."/>
            <person name="Alanjari M."/>
            <person name="Koenig G.M."/>
            <person name="Daniel R."/>
            <person name="Schaeberle T.F."/>
        </authorList>
    </citation>
    <scope>NUCLEOTIDE SEQUENCE [LARGE SCALE GENOMIC DNA]</scope>
    <source>
        <strain evidence="4 5">SWB005</strain>
    </source>
</reference>
<keyword evidence="5" id="KW-1185">Reference proteome</keyword>
<comment type="caution">
    <text evidence="4">The sequence shown here is derived from an EMBL/GenBank/DDBJ whole genome shotgun (WGS) entry which is preliminary data.</text>
</comment>
<keyword evidence="4" id="KW-0808">Transferase</keyword>
<accession>A0A2S9XX93</accession>
<dbReference type="PROSITE" id="PS51379">
    <property type="entry name" value="4FE4S_FER_2"/>
    <property type="match status" value="2"/>
</dbReference>
<proteinExistence type="inferred from homology"/>
<dbReference type="OrthoDB" id="9780777at2"/>
<dbReference type="Gene3D" id="3.30.70.20">
    <property type="match status" value="1"/>
</dbReference>
<dbReference type="InterPro" id="IPR017896">
    <property type="entry name" value="4Fe4S_Fe-S-bd"/>
</dbReference>
<evidence type="ECO:0000313" key="4">
    <source>
        <dbReference type="EMBL" id="PRP97489.1"/>
    </source>
</evidence>
<feature type="compositionally biased region" description="Low complexity" evidence="2">
    <location>
        <begin position="611"/>
        <end position="625"/>
    </location>
</feature>
<dbReference type="InterPro" id="IPR051338">
    <property type="entry name" value="NodU/CmcH_Carbamoyltrnsfr"/>
</dbReference>
<dbReference type="GO" id="GO:0016740">
    <property type="term" value="F:transferase activity"/>
    <property type="evidence" value="ECO:0007669"/>
    <property type="project" value="UniProtKB-KW"/>
</dbReference>
<feature type="region of interest" description="Disordered" evidence="2">
    <location>
        <begin position="599"/>
        <end position="625"/>
    </location>
</feature>
<comment type="similarity">
    <text evidence="1">Belongs to the NodU/CmcH family.</text>
</comment>
<dbReference type="PANTHER" id="PTHR34847">
    <property type="entry name" value="NODULATION PROTEIN U"/>
    <property type="match status" value="1"/>
</dbReference>
<feature type="domain" description="4Fe-4S ferredoxin-type" evidence="3">
    <location>
        <begin position="506"/>
        <end position="535"/>
    </location>
</feature>
<evidence type="ECO:0000256" key="1">
    <source>
        <dbReference type="ARBA" id="ARBA00006129"/>
    </source>
</evidence>
<dbReference type="InterPro" id="IPR003696">
    <property type="entry name" value="Carbtransf_dom"/>
</dbReference>
<organism evidence="4 5">
    <name type="scientific">Enhygromyxa salina</name>
    <dbReference type="NCBI Taxonomy" id="215803"/>
    <lineage>
        <taxon>Bacteria</taxon>
        <taxon>Pseudomonadati</taxon>
        <taxon>Myxococcota</taxon>
        <taxon>Polyangia</taxon>
        <taxon>Nannocystales</taxon>
        <taxon>Nannocystaceae</taxon>
        <taxon>Enhygromyxa</taxon>
    </lineage>
</organism>
<dbReference type="Proteomes" id="UP000237968">
    <property type="component" value="Unassembled WGS sequence"/>
</dbReference>
<protein>
    <submittedName>
        <fullName evidence="4">Decarbamoylnovobiocin carbamoyltransferase</fullName>
        <ecNumber evidence="4">2.1.3.12</ecNumber>
    </submittedName>
</protein>
<dbReference type="Gene3D" id="3.90.870.20">
    <property type="entry name" value="Carbamoyltransferase, C-terminal domain"/>
    <property type="match status" value="1"/>
</dbReference>
<dbReference type="Pfam" id="PF02543">
    <property type="entry name" value="Carbam_trans_N"/>
    <property type="match status" value="1"/>
</dbReference>